<dbReference type="Proteomes" id="UP000192656">
    <property type="component" value="Unassembled WGS sequence"/>
</dbReference>
<sequence>MDKDLYFSSLVAECFEFLIKDYQFEMSIEYPLEIHFRSEKILLSIERETRSGWIGLEISTATGEMGVSLEEIAGQFGGALEDYESGLYAYEDAVAAKCLQKLAEKVKTHLHKLLLGDLDELQRLHTVAQESRRLVLADMQFGGLRTRAHEAWDRGDSQEYLRVTDQIEPESLTDSEVRRRRMARIRLSTKS</sequence>
<accession>A0A1W1YM04</accession>
<dbReference type="AlphaFoldDB" id="A0A1W1YM04"/>
<organism evidence="1 2">
    <name type="scientific">Fulvimarina manganoxydans</name>
    <dbReference type="NCBI Taxonomy" id="937218"/>
    <lineage>
        <taxon>Bacteria</taxon>
        <taxon>Pseudomonadati</taxon>
        <taxon>Pseudomonadota</taxon>
        <taxon>Alphaproteobacteria</taxon>
        <taxon>Hyphomicrobiales</taxon>
        <taxon>Aurantimonadaceae</taxon>
        <taxon>Fulvimarina</taxon>
    </lineage>
</organism>
<name>A0A1W1YM04_9HYPH</name>
<keyword evidence="2" id="KW-1185">Reference proteome</keyword>
<dbReference type="STRING" id="937218.SAMN06297251_101459"/>
<evidence type="ECO:0000313" key="2">
    <source>
        <dbReference type="Proteomes" id="UP000192656"/>
    </source>
</evidence>
<gene>
    <name evidence="1" type="ORF">SAMN06297251_101459</name>
</gene>
<dbReference type="EMBL" id="FWXR01000001">
    <property type="protein sequence ID" value="SMC37162.1"/>
    <property type="molecule type" value="Genomic_DNA"/>
</dbReference>
<reference evidence="1 2" key="1">
    <citation type="submission" date="2017-04" db="EMBL/GenBank/DDBJ databases">
        <authorList>
            <person name="Afonso C.L."/>
            <person name="Miller P.J."/>
            <person name="Scott M.A."/>
            <person name="Spackman E."/>
            <person name="Goraichik I."/>
            <person name="Dimitrov K.M."/>
            <person name="Suarez D.L."/>
            <person name="Swayne D.E."/>
        </authorList>
    </citation>
    <scope>NUCLEOTIDE SEQUENCE [LARGE SCALE GENOMIC DNA]</scope>
    <source>
        <strain evidence="1 2">CGMCC 1.10972</strain>
    </source>
</reference>
<protein>
    <submittedName>
        <fullName evidence="1">Uncharacterized protein</fullName>
    </submittedName>
</protein>
<dbReference type="RefSeq" id="WP_139798156.1">
    <property type="nucleotide sequence ID" value="NZ_FWXR01000001.1"/>
</dbReference>
<proteinExistence type="predicted"/>
<evidence type="ECO:0000313" key="1">
    <source>
        <dbReference type="EMBL" id="SMC37162.1"/>
    </source>
</evidence>